<dbReference type="AlphaFoldDB" id="A0AAV7RVQ6"/>
<organism evidence="1 2">
    <name type="scientific">Pleurodeles waltl</name>
    <name type="common">Iberian ribbed newt</name>
    <dbReference type="NCBI Taxonomy" id="8319"/>
    <lineage>
        <taxon>Eukaryota</taxon>
        <taxon>Metazoa</taxon>
        <taxon>Chordata</taxon>
        <taxon>Craniata</taxon>
        <taxon>Vertebrata</taxon>
        <taxon>Euteleostomi</taxon>
        <taxon>Amphibia</taxon>
        <taxon>Batrachia</taxon>
        <taxon>Caudata</taxon>
        <taxon>Salamandroidea</taxon>
        <taxon>Salamandridae</taxon>
        <taxon>Pleurodelinae</taxon>
        <taxon>Pleurodeles</taxon>
    </lineage>
</organism>
<evidence type="ECO:0000313" key="2">
    <source>
        <dbReference type="Proteomes" id="UP001066276"/>
    </source>
</evidence>
<dbReference type="Proteomes" id="UP001066276">
    <property type="component" value="Chromosome 5"/>
</dbReference>
<name>A0AAV7RVQ6_PLEWA</name>
<dbReference type="EMBL" id="JANPWB010000009">
    <property type="protein sequence ID" value="KAJ1156552.1"/>
    <property type="molecule type" value="Genomic_DNA"/>
</dbReference>
<sequence>MLVGAVTGHKCVVGTYVMADEELVSGRQPVMSSYAGRAGHCRPELRGWLEACVEQCMGSSSPVQCHSWIPVND</sequence>
<comment type="caution">
    <text evidence="1">The sequence shown here is derived from an EMBL/GenBank/DDBJ whole genome shotgun (WGS) entry which is preliminary data.</text>
</comment>
<reference evidence="1" key="1">
    <citation type="journal article" date="2022" name="bioRxiv">
        <title>Sequencing and chromosome-scale assembly of the giantPleurodeles waltlgenome.</title>
        <authorList>
            <person name="Brown T."/>
            <person name="Elewa A."/>
            <person name="Iarovenko S."/>
            <person name="Subramanian E."/>
            <person name="Araus A.J."/>
            <person name="Petzold A."/>
            <person name="Susuki M."/>
            <person name="Suzuki K.-i.T."/>
            <person name="Hayashi T."/>
            <person name="Toyoda A."/>
            <person name="Oliveira C."/>
            <person name="Osipova E."/>
            <person name="Leigh N.D."/>
            <person name="Simon A."/>
            <person name="Yun M.H."/>
        </authorList>
    </citation>
    <scope>NUCLEOTIDE SEQUENCE</scope>
    <source>
        <strain evidence="1">20211129_DDA</strain>
        <tissue evidence="1">Liver</tissue>
    </source>
</reference>
<accession>A0AAV7RVQ6</accession>
<gene>
    <name evidence="1" type="ORF">NDU88_009271</name>
</gene>
<evidence type="ECO:0000313" key="1">
    <source>
        <dbReference type="EMBL" id="KAJ1156552.1"/>
    </source>
</evidence>
<protein>
    <submittedName>
        <fullName evidence="1">Uncharacterized protein</fullName>
    </submittedName>
</protein>
<keyword evidence="2" id="KW-1185">Reference proteome</keyword>
<proteinExistence type="predicted"/>